<reference evidence="2 3" key="1">
    <citation type="journal article" date="2017" name="Environ. Microbiol.">
        <title>Genomic and physiological analyses of 'Reinekea forsetii' reveal a versatile opportunistic lifestyle during spring algae blooms.</title>
        <authorList>
            <person name="Avci B."/>
            <person name="Hahnke R.L."/>
            <person name="Chafee M."/>
            <person name="Fischer T."/>
            <person name="Gruber-Vodicka H."/>
            <person name="Tegetmeyer H.E."/>
            <person name="Harder J."/>
            <person name="Fuchs B.M."/>
            <person name="Amann R.I."/>
            <person name="Teeling H."/>
        </authorList>
    </citation>
    <scope>NUCLEOTIDE SEQUENCE [LARGE SCALE GENOMIC DNA]</scope>
    <source>
        <strain evidence="2 3">Hel1_31_D35</strain>
    </source>
</reference>
<dbReference type="InterPro" id="IPR027417">
    <property type="entry name" value="P-loop_NTPase"/>
</dbReference>
<protein>
    <submittedName>
        <fullName evidence="2">Abortive infection protein, AAA ATPase superfamily</fullName>
    </submittedName>
</protein>
<dbReference type="SUPFAM" id="SSF52540">
    <property type="entry name" value="P-loop containing nucleoside triphosphate hydrolases"/>
    <property type="match status" value="1"/>
</dbReference>
<accession>A0A2K8KQE2</accession>
<organism evidence="2 3">
    <name type="scientific">Reinekea forsetii</name>
    <dbReference type="NCBI Taxonomy" id="1336806"/>
    <lineage>
        <taxon>Bacteria</taxon>
        <taxon>Pseudomonadati</taxon>
        <taxon>Pseudomonadota</taxon>
        <taxon>Gammaproteobacteria</taxon>
        <taxon>Oceanospirillales</taxon>
        <taxon>Saccharospirillaceae</taxon>
        <taxon>Reinekea</taxon>
    </lineage>
</organism>
<name>A0A2K8KQE2_9GAMM</name>
<keyword evidence="3" id="KW-1185">Reference proteome</keyword>
<dbReference type="GO" id="GO:0016887">
    <property type="term" value="F:ATP hydrolysis activity"/>
    <property type="evidence" value="ECO:0007669"/>
    <property type="project" value="InterPro"/>
</dbReference>
<dbReference type="EMBL" id="CP011797">
    <property type="protein sequence ID" value="ATX76947.1"/>
    <property type="molecule type" value="Genomic_DNA"/>
</dbReference>
<dbReference type="InterPro" id="IPR003959">
    <property type="entry name" value="ATPase_AAA_core"/>
</dbReference>
<dbReference type="Gene3D" id="3.40.50.300">
    <property type="entry name" value="P-loop containing nucleotide triphosphate hydrolases"/>
    <property type="match status" value="1"/>
</dbReference>
<evidence type="ECO:0000259" key="1">
    <source>
        <dbReference type="Pfam" id="PF13304"/>
    </source>
</evidence>
<proteinExistence type="predicted"/>
<dbReference type="Proteomes" id="UP000229757">
    <property type="component" value="Chromosome"/>
</dbReference>
<dbReference type="GO" id="GO:0005524">
    <property type="term" value="F:ATP binding"/>
    <property type="evidence" value="ECO:0007669"/>
    <property type="project" value="InterPro"/>
</dbReference>
<dbReference type="PANTHER" id="PTHR40396">
    <property type="entry name" value="ATPASE-LIKE PROTEIN"/>
    <property type="match status" value="1"/>
</dbReference>
<dbReference type="AlphaFoldDB" id="A0A2K8KQE2"/>
<evidence type="ECO:0000313" key="3">
    <source>
        <dbReference type="Proteomes" id="UP000229757"/>
    </source>
</evidence>
<feature type="domain" description="ATPase AAA-type core" evidence="1">
    <location>
        <begin position="25"/>
        <end position="268"/>
    </location>
</feature>
<dbReference type="KEGG" id="rfo:REIFOR_01810"/>
<sequence>MVTALYPMLPTHCIKINQLFLTLRFLVAGEEYKYEVSLHNNKVLKEALYQKTSKYFSYVFVRESTEQGYRVKQQAFGFPPAQAQTLRANASLLAAAQSYGVLAANPILEVINRVFHNLKDIGRNHFQPVKVLESAGYYYQLPELSERMNAAICEFDLGIAKVSIRKMEQTNPNGEVETLYLPVALHMAGDRVFELPFLQESTGTQSAFVLLSLVLPVLMNGGLAVIDEIDNDLHPHMLPKLLDWFRFEHTNPHQAQIIFTCHTPEVINLLSKHQVYLVEKEEQCTQSWRLDEVKGVRADDNLYAKYMAGALSAVPNF</sequence>
<evidence type="ECO:0000313" key="2">
    <source>
        <dbReference type="EMBL" id="ATX76947.1"/>
    </source>
</evidence>
<dbReference type="Pfam" id="PF13304">
    <property type="entry name" value="AAA_21"/>
    <property type="match status" value="1"/>
</dbReference>
<gene>
    <name evidence="2" type="ORF">REIFOR_01810</name>
</gene>
<dbReference type="PANTHER" id="PTHR40396:SF1">
    <property type="entry name" value="ATPASE AAA-TYPE CORE DOMAIN-CONTAINING PROTEIN"/>
    <property type="match status" value="1"/>
</dbReference>